<sequence length="270" mass="28752">MTVFDFTGRVAVVTGGAQSIGLLVAQNLVKKGARIIVGDINIAGAAECERINKESNALVAVFQLCDVSDMGSLKSLIDLAITTFGRLDILVNNAGILDRPWEFDATGDAAHRCIMTNVCSVIGGTNHALHYWNEKEERQGVVVNMASLAAYMPLNFMATYAATKAAIAMYTKCMASVAPKVRVNAVAPGGVDTKFVTDSEFLGRDHWAVKASGLIPPQIIADQVMRAIEDDSLAGDIIVVKNNEEPVLCTLPKSTELEALFPAPEPAAST</sequence>
<keyword evidence="2" id="KW-1185">Reference proteome</keyword>
<evidence type="ECO:0000313" key="2">
    <source>
        <dbReference type="Proteomes" id="UP001139981"/>
    </source>
</evidence>
<comment type="caution">
    <text evidence="1">The sequence shown here is derived from an EMBL/GenBank/DDBJ whole genome shotgun (WGS) entry which is preliminary data.</text>
</comment>
<protein>
    <submittedName>
        <fullName evidence="1">Uncharacterized protein</fullName>
    </submittedName>
</protein>
<reference evidence="1" key="1">
    <citation type="submission" date="2022-07" db="EMBL/GenBank/DDBJ databases">
        <title>Phylogenomic reconstructions and comparative analyses of Kickxellomycotina fungi.</title>
        <authorList>
            <person name="Reynolds N.K."/>
            <person name="Stajich J.E."/>
            <person name="Barry K."/>
            <person name="Grigoriev I.V."/>
            <person name="Crous P."/>
            <person name="Smith M.E."/>
        </authorList>
    </citation>
    <scope>NUCLEOTIDE SEQUENCE</scope>
    <source>
        <strain evidence="1">CBS 190363</strain>
    </source>
</reference>
<gene>
    <name evidence="1" type="ORF">IWW38_003019</name>
</gene>
<evidence type="ECO:0000313" key="1">
    <source>
        <dbReference type="EMBL" id="KAJ2892987.1"/>
    </source>
</evidence>
<dbReference type="EMBL" id="JANBVB010000620">
    <property type="protein sequence ID" value="KAJ2892987.1"/>
    <property type="molecule type" value="Genomic_DNA"/>
</dbReference>
<name>A0ACC1M2M4_9FUNG</name>
<dbReference type="Proteomes" id="UP001139981">
    <property type="component" value="Unassembled WGS sequence"/>
</dbReference>
<proteinExistence type="predicted"/>
<accession>A0ACC1M2M4</accession>
<organism evidence="1 2">
    <name type="scientific">Coemansia aciculifera</name>
    <dbReference type="NCBI Taxonomy" id="417176"/>
    <lineage>
        <taxon>Eukaryota</taxon>
        <taxon>Fungi</taxon>
        <taxon>Fungi incertae sedis</taxon>
        <taxon>Zoopagomycota</taxon>
        <taxon>Kickxellomycotina</taxon>
        <taxon>Kickxellomycetes</taxon>
        <taxon>Kickxellales</taxon>
        <taxon>Kickxellaceae</taxon>
        <taxon>Coemansia</taxon>
    </lineage>
</organism>